<dbReference type="AlphaFoldDB" id="A0A5J5GF97"/>
<dbReference type="PANTHER" id="PTHR19328">
    <property type="entry name" value="HEDGEHOG-INTERACTING PROTEIN"/>
    <property type="match status" value="1"/>
</dbReference>
<accession>A0A5J5GF97</accession>
<proteinExistence type="predicted"/>
<protein>
    <submittedName>
        <fullName evidence="3">PQQ-dependent sugar dehydrogenase</fullName>
    </submittedName>
</protein>
<feature type="chain" id="PRO_5023862336" evidence="1">
    <location>
        <begin position="19"/>
        <end position="398"/>
    </location>
</feature>
<comment type="caution">
    <text evidence="3">The sequence shown here is derived from an EMBL/GenBank/DDBJ whole genome shotgun (WGS) entry which is preliminary data.</text>
</comment>
<feature type="signal peptide" evidence="1">
    <location>
        <begin position="1"/>
        <end position="18"/>
    </location>
</feature>
<sequence>MRRLTTALALTFPAMACAQDGPVEQGAANADFQPAFEAQTRAPALDGPEVEVTTFADGLVHPWGIARLPDGGYLVTERPGRLRTVGEDGTLSDPIAGVPDVDNRSQGGLLDVAVAPDFAESREVYLTYAKRVEGGTMTAAAKGSLSEDGTTLQGVTDIFVQQPPSGNPMHYGSRIVFGADEETVWITTGEHFSRADRQLAQDLDTTYGKVVRLTAEDGTPPDDNPFVDEDALDAIWSYGHRNIQGAAVHPESGNLWTIEHGPAGGDELNRPEAGLNYGWPVISYGINYSGSEVGSGDAVQEGMEQPVYYWDPVIAPGGMIWYEGDLFPEWQGDLLIGGLVASAVVRLEVDIDAARVTGEERIAEGIGRVRDVVEAPDGSVLTLIDAPDGTIKRLSPAS</sequence>
<dbReference type="SUPFAM" id="SSF50952">
    <property type="entry name" value="Soluble quinoprotein glucose dehydrogenase"/>
    <property type="match status" value="1"/>
</dbReference>
<dbReference type="EMBL" id="VYQE01000004">
    <property type="protein sequence ID" value="KAA9006680.1"/>
    <property type="molecule type" value="Genomic_DNA"/>
</dbReference>
<dbReference type="Gene3D" id="2.120.10.30">
    <property type="entry name" value="TolB, C-terminal domain"/>
    <property type="match status" value="1"/>
</dbReference>
<reference evidence="3 4" key="1">
    <citation type="submission" date="2019-09" db="EMBL/GenBank/DDBJ databases">
        <authorList>
            <person name="Park J.-S."/>
            <person name="Choi H.-J."/>
        </authorList>
    </citation>
    <scope>NUCLEOTIDE SEQUENCE [LARGE SCALE GENOMIC DNA]</scope>
    <source>
        <strain evidence="3 4">176SS1-4</strain>
    </source>
</reference>
<keyword evidence="4" id="KW-1185">Reference proteome</keyword>
<name>A0A5J5GF97_9RHOB</name>
<dbReference type="InterPro" id="IPR011041">
    <property type="entry name" value="Quinoprot_gluc/sorb_DH_b-prop"/>
</dbReference>
<dbReference type="InterPro" id="IPR011042">
    <property type="entry name" value="6-blade_b-propeller_TolB-like"/>
</dbReference>
<dbReference type="RefSeq" id="WP_150445698.1">
    <property type="nucleotide sequence ID" value="NZ_VYQE01000004.1"/>
</dbReference>
<organism evidence="3 4">
    <name type="scientific">Histidinibacterium aquaticum</name>
    <dbReference type="NCBI Taxonomy" id="2613962"/>
    <lineage>
        <taxon>Bacteria</taxon>
        <taxon>Pseudomonadati</taxon>
        <taxon>Pseudomonadota</taxon>
        <taxon>Alphaproteobacteria</taxon>
        <taxon>Rhodobacterales</taxon>
        <taxon>Paracoccaceae</taxon>
        <taxon>Histidinibacterium</taxon>
    </lineage>
</organism>
<gene>
    <name evidence="3" type="ORF">F3S47_12900</name>
</gene>
<dbReference type="Proteomes" id="UP000326554">
    <property type="component" value="Unassembled WGS sequence"/>
</dbReference>
<dbReference type="InterPro" id="IPR012938">
    <property type="entry name" value="Glc/Sorbosone_DH"/>
</dbReference>
<dbReference type="Pfam" id="PF07995">
    <property type="entry name" value="GSDH"/>
    <property type="match status" value="1"/>
</dbReference>
<evidence type="ECO:0000259" key="2">
    <source>
        <dbReference type="Pfam" id="PF07995"/>
    </source>
</evidence>
<evidence type="ECO:0000313" key="4">
    <source>
        <dbReference type="Proteomes" id="UP000326554"/>
    </source>
</evidence>
<evidence type="ECO:0000313" key="3">
    <source>
        <dbReference type="EMBL" id="KAA9006680.1"/>
    </source>
</evidence>
<feature type="domain" description="Glucose/Sorbosone dehydrogenase" evidence="2">
    <location>
        <begin position="60"/>
        <end position="392"/>
    </location>
</feature>
<keyword evidence="1" id="KW-0732">Signal</keyword>
<dbReference type="PANTHER" id="PTHR19328:SF75">
    <property type="entry name" value="ALDOSE SUGAR DEHYDROGENASE YLII"/>
    <property type="match status" value="1"/>
</dbReference>
<evidence type="ECO:0000256" key="1">
    <source>
        <dbReference type="SAM" id="SignalP"/>
    </source>
</evidence>